<evidence type="ECO:0000313" key="2">
    <source>
        <dbReference type="Proteomes" id="UP001062223"/>
    </source>
</evidence>
<dbReference type="KEGG" id="cpoi:OE229_09270"/>
<organism evidence="1 2">
    <name type="scientific">Curtobacterium poinsettiae</name>
    <dbReference type="NCBI Taxonomy" id="159612"/>
    <lineage>
        <taxon>Bacteria</taxon>
        <taxon>Bacillati</taxon>
        <taxon>Actinomycetota</taxon>
        <taxon>Actinomycetes</taxon>
        <taxon>Micrococcales</taxon>
        <taxon>Microbacteriaceae</taxon>
        <taxon>Curtobacterium</taxon>
    </lineage>
</organism>
<gene>
    <name evidence="1" type="ORF">OE229_09270</name>
</gene>
<protein>
    <submittedName>
        <fullName evidence="1">Uncharacterized protein</fullName>
    </submittedName>
</protein>
<accession>A0A9Q9P642</accession>
<proteinExistence type="predicted"/>
<dbReference type="Proteomes" id="UP001062223">
    <property type="component" value="Chromosome"/>
</dbReference>
<dbReference type="EMBL" id="CP106879">
    <property type="protein sequence ID" value="UYC79345.1"/>
    <property type="molecule type" value="Genomic_DNA"/>
</dbReference>
<reference evidence="1" key="1">
    <citation type="submission" date="2022-09" db="EMBL/GenBank/DDBJ databases">
        <title>Taxonomy of Curtobacterium flaccumfaciens.</title>
        <authorList>
            <person name="Osdaghi E."/>
            <person name="Taghavi S.M."/>
            <person name="Hamidizade M."/>
            <person name="Abachi H."/>
            <person name="Fazliarab A."/>
            <person name="Baeyen S."/>
            <person name="Portier P."/>
            <person name="Van Vaerenbergh J."/>
            <person name="Jacques M.-A."/>
        </authorList>
    </citation>
    <scope>NUCLEOTIDE SEQUENCE</scope>
    <source>
        <strain evidence="1">AGQB46</strain>
    </source>
</reference>
<dbReference type="AlphaFoldDB" id="A0A9Q9P642"/>
<sequence>MGFEHAVEELVGQLDVRAVDRRDEDVGIAAEYRCRDDDLRWCSSAVADHGEVVQHRGEDVVDPGCRQSGSALRDVPDEVVRPDHVDRCDAGVHLLLAGECGDRVDFSGRQARVRQCCLGAVREVGEAGDVVGDVLLAAGDPVAVDRDLAPGLRVDDEDAGAADDDHVDLRCAAAGPAAVCEQVVADAGEWGEDPGGLALGTVRDLEAGSALLGVVRLAAEFACVTALAVCFDPCRFPGHRHGVAPRSAVVRTTRRPRDE</sequence>
<name>A0A9Q9P642_9MICO</name>
<evidence type="ECO:0000313" key="1">
    <source>
        <dbReference type="EMBL" id="UYC79345.1"/>
    </source>
</evidence>